<dbReference type="Pfam" id="PF07714">
    <property type="entry name" value="PK_Tyr_Ser-Thr"/>
    <property type="match status" value="1"/>
</dbReference>
<dbReference type="InterPro" id="IPR000719">
    <property type="entry name" value="Prot_kinase_dom"/>
</dbReference>
<name>A0A8H3M7T4_9GLOM</name>
<dbReference type="AlphaFoldDB" id="A0A8H3M7T4"/>
<dbReference type="InterPro" id="IPR001245">
    <property type="entry name" value="Ser-Thr/Tyr_kinase_cat_dom"/>
</dbReference>
<dbReference type="InterPro" id="IPR011009">
    <property type="entry name" value="Kinase-like_dom_sf"/>
</dbReference>
<feature type="domain" description="Protein kinase" evidence="4">
    <location>
        <begin position="114"/>
        <end position="402"/>
    </location>
</feature>
<evidence type="ECO:0000256" key="1">
    <source>
        <dbReference type="ARBA" id="ARBA00008874"/>
    </source>
</evidence>
<comment type="similarity">
    <text evidence="1">Belongs to the protein kinase superfamily. STE Ser/Thr protein kinase family. STE20 subfamily.</text>
</comment>
<evidence type="ECO:0000313" key="6">
    <source>
        <dbReference type="Proteomes" id="UP000615446"/>
    </source>
</evidence>
<dbReference type="GO" id="GO:0004672">
    <property type="term" value="F:protein kinase activity"/>
    <property type="evidence" value="ECO:0007669"/>
    <property type="project" value="InterPro"/>
</dbReference>
<proteinExistence type="inferred from homology"/>
<comment type="caution">
    <text evidence="5">The sequence shown here is derived from an EMBL/GenBank/DDBJ whole genome shotgun (WGS) entry which is preliminary data.</text>
</comment>
<protein>
    <submittedName>
        <fullName evidence="5">Kinase-like domain-containing protein</fullName>
    </submittedName>
</protein>
<dbReference type="PANTHER" id="PTHR45832:SF22">
    <property type="entry name" value="SERINE_THREONINE-PROTEIN KINASE SAMKA-RELATED"/>
    <property type="match status" value="1"/>
</dbReference>
<sequence length="402" mass="46832">MDGPLYKKNSQSKDYIRVSNKVVDLKLLHNSQRSIEFVINETKKFSMKNNKFLVLYGISQNPNTNDYILIHNSFISLLNWSGNKKIDDFIKEMQFRISDYDDDIVFEWIPYDQFSNINKIGIGGFATVYSTIWKDGPLVYNKDKKGYERDPNRVIALKCLDNSQNISVEFLNEVKEYSINKRSNVLNIHGISQNPDTKNYIMVLKYAEYGNFINWINVNYEKFDWYSKLTVLLNIIRGLKEIHQKNIVHRDFHTGNILILRYISNLVDNCISISDMGLCGEVDNIDKKNIYGVMPYVAPEVLRGKPYTQAADIYSFGELISSFHKSYWSILRSDDIKLQFKEAEEYRKENLSSIKNYQAASHPQAIYTSRLLNPFTKDLEEYDDNSKCLSCVITTDLSELNE</sequence>
<dbReference type="GO" id="GO:0005524">
    <property type="term" value="F:ATP binding"/>
    <property type="evidence" value="ECO:0007669"/>
    <property type="project" value="UniProtKB-KW"/>
</dbReference>
<evidence type="ECO:0000256" key="3">
    <source>
        <dbReference type="ARBA" id="ARBA00022840"/>
    </source>
</evidence>
<dbReference type="Proteomes" id="UP000615446">
    <property type="component" value="Unassembled WGS sequence"/>
</dbReference>
<dbReference type="EMBL" id="BLAL01000278">
    <property type="protein sequence ID" value="GES99360.1"/>
    <property type="molecule type" value="Genomic_DNA"/>
</dbReference>
<keyword evidence="2" id="KW-0547">Nucleotide-binding</keyword>
<accession>A0A8H3M7T4</accession>
<dbReference type="InterPro" id="IPR051931">
    <property type="entry name" value="PAK3-like"/>
</dbReference>
<reference evidence="5" key="1">
    <citation type="submission" date="2019-10" db="EMBL/GenBank/DDBJ databases">
        <title>Conservation and host-specific expression of non-tandemly repeated heterogenous ribosome RNA gene in arbuscular mycorrhizal fungi.</title>
        <authorList>
            <person name="Maeda T."/>
            <person name="Kobayashi Y."/>
            <person name="Nakagawa T."/>
            <person name="Ezawa T."/>
            <person name="Yamaguchi K."/>
            <person name="Bino T."/>
            <person name="Nishimoto Y."/>
            <person name="Shigenobu S."/>
            <person name="Kawaguchi M."/>
        </authorList>
    </citation>
    <scope>NUCLEOTIDE SEQUENCE</scope>
    <source>
        <strain evidence="5">HR1</strain>
    </source>
</reference>
<organism evidence="5 6">
    <name type="scientific">Rhizophagus clarus</name>
    <dbReference type="NCBI Taxonomy" id="94130"/>
    <lineage>
        <taxon>Eukaryota</taxon>
        <taxon>Fungi</taxon>
        <taxon>Fungi incertae sedis</taxon>
        <taxon>Mucoromycota</taxon>
        <taxon>Glomeromycotina</taxon>
        <taxon>Glomeromycetes</taxon>
        <taxon>Glomerales</taxon>
        <taxon>Glomeraceae</taxon>
        <taxon>Rhizophagus</taxon>
    </lineage>
</organism>
<evidence type="ECO:0000313" key="5">
    <source>
        <dbReference type="EMBL" id="GES99360.1"/>
    </source>
</evidence>
<keyword evidence="3" id="KW-0067">ATP-binding</keyword>
<evidence type="ECO:0000256" key="2">
    <source>
        <dbReference type="ARBA" id="ARBA00022741"/>
    </source>
</evidence>
<dbReference type="PROSITE" id="PS50011">
    <property type="entry name" value="PROTEIN_KINASE_DOM"/>
    <property type="match status" value="1"/>
</dbReference>
<keyword evidence="5" id="KW-0418">Kinase</keyword>
<dbReference type="OrthoDB" id="4062651at2759"/>
<dbReference type="SUPFAM" id="SSF56112">
    <property type="entry name" value="Protein kinase-like (PK-like)"/>
    <property type="match status" value="1"/>
</dbReference>
<keyword evidence="5" id="KW-0808">Transferase</keyword>
<dbReference type="PANTHER" id="PTHR45832">
    <property type="entry name" value="SERINE/THREONINE-PROTEIN KINASE SAMKA-RELATED-RELATED"/>
    <property type="match status" value="1"/>
</dbReference>
<dbReference type="Gene3D" id="1.10.510.10">
    <property type="entry name" value="Transferase(Phosphotransferase) domain 1"/>
    <property type="match status" value="1"/>
</dbReference>
<evidence type="ECO:0000259" key="4">
    <source>
        <dbReference type="PROSITE" id="PS50011"/>
    </source>
</evidence>
<gene>
    <name evidence="5" type="ORF">RCL2_002586900</name>
</gene>